<dbReference type="Proteomes" id="UP000193944">
    <property type="component" value="Unassembled WGS sequence"/>
</dbReference>
<dbReference type="Pfam" id="PF07004">
    <property type="entry name" value="SHIPPO-rpt"/>
    <property type="match status" value="3"/>
</dbReference>
<name>A0A1Y1X1U7_9FUNG</name>
<dbReference type="InterPro" id="IPR051291">
    <property type="entry name" value="CIMAP"/>
</dbReference>
<dbReference type="AlphaFoldDB" id="A0A1Y1X1U7"/>
<evidence type="ECO:0000313" key="1">
    <source>
        <dbReference type="EMBL" id="ORX79777.1"/>
    </source>
</evidence>
<accession>A0A1Y1X1U7</accession>
<evidence type="ECO:0000313" key="2">
    <source>
        <dbReference type="Proteomes" id="UP000193944"/>
    </source>
</evidence>
<reference evidence="1 2" key="2">
    <citation type="submission" date="2016-08" db="EMBL/GenBank/DDBJ databases">
        <title>Pervasive Adenine N6-methylation of Active Genes in Fungi.</title>
        <authorList>
            <consortium name="DOE Joint Genome Institute"/>
            <person name="Mondo S.J."/>
            <person name="Dannebaum R.O."/>
            <person name="Kuo R.C."/>
            <person name="Labutti K."/>
            <person name="Haridas S."/>
            <person name="Kuo A."/>
            <person name="Salamov A."/>
            <person name="Ahrendt S.R."/>
            <person name="Lipzen A."/>
            <person name="Sullivan W."/>
            <person name="Andreopoulos W.B."/>
            <person name="Clum A."/>
            <person name="Lindquist E."/>
            <person name="Daum C."/>
            <person name="Ramamoorthy G.K."/>
            <person name="Gryganskyi A."/>
            <person name="Culley D."/>
            <person name="Magnuson J.K."/>
            <person name="James T.Y."/>
            <person name="O'Malley M.A."/>
            <person name="Stajich J.E."/>
            <person name="Spatafora J.W."/>
            <person name="Visel A."/>
            <person name="Grigoriev I.V."/>
        </authorList>
    </citation>
    <scope>NUCLEOTIDE SEQUENCE [LARGE SCALE GENOMIC DNA]</scope>
    <source>
        <strain evidence="1 2">S4</strain>
    </source>
</reference>
<dbReference type="OrthoDB" id="186871at2759"/>
<protein>
    <submittedName>
        <fullName evidence="1">Uncharacterized protein</fullName>
    </submittedName>
</protein>
<dbReference type="PANTHER" id="PTHR21580">
    <property type="entry name" value="SHIPPO-1-RELATED"/>
    <property type="match status" value="1"/>
</dbReference>
<proteinExistence type="predicted"/>
<keyword evidence="2" id="KW-1185">Reference proteome</keyword>
<dbReference type="PANTHER" id="PTHR21580:SF60">
    <property type="entry name" value="SPERM-TAIL PG-RICH REPEAT-CONTAINING PROTEIN 2"/>
    <property type="match status" value="1"/>
</dbReference>
<sequence>MSAIKYKNDRKEHSISCINLFIPHIPIKHYNQNQNKKKYKAFNTTAPRFAKSSNDLPGPGYYVDEKDDNYFVFSNKGFGVGFTSEDKRFKNENLYSVGPGKYSIVKMEQYYDHQKFDPCKNFKTNIANTIIPEPTPGPSDYNYLKSEKALQKSNLEKKMNYTFKSKTPRFPVTSKERILLAPGSYKIDTEEQKPSAVSSFKSSGRKKDYTKIIDNGPGPGHYFQKEKSMTDTKKSKLILGLVADKPDPSKRYHLNSPGPGYYDIQNGSKISEIINGIKKGQSFTNSKRFNNSDTYIPGPGYYQPIDNLHHSYNINNHQWI</sequence>
<dbReference type="InterPro" id="IPR010736">
    <property type="entry name" value="SHIPPO-rpt"/>
</dbReference>
<dbReference type="EMBL" id="MCFG01000164">
    <property type="protein sequence ID" value="ORX79777.1"/>
    <property type="molecule type" value="Genomic_DNA"/>
</dbReference>
<comment type="caution">
    <text evidence="1">The sequence shown here is derived from an EMBL/GenBank/DDBJ whole genome shotgun (WGS) entry which is preliminary data.</text>
</comment>
<gene>
    <name evidence="1" type="ORF">BCR32DRAFT_269248</name>
</gene>
<organism evidence="1 2">
    <name type="scientific">Anaeromyces robustus</name>
    <dbReference type="NCBI Taxonomy" id="1754192"/>
    <lineage>
        <taxon>Eukaryota</taxon>
        <taxon>Fungi</taxon>
        <taxon>Fungi incertae sedis</taxon>
        <taxon>Chytridiomycota</taxon>
        <taxon>Chytridiomycota incertae sedis</taxon>
        <taxon>Neocallimastigomycetes</taxon>
        <taxon>Neocallimastigales</taxon>
        <taxon>Neocallimastigaceae</taxon>
        <taxon>Anaeromyces</taxon>
    </lineage>
</organism>
<reference evidence="1 2" key="1">
    <citation type="submission" date="2016-08" db="EMBL/GenBank/DDBJ databases">
        <title>A Parts List for Fungal Cellulosomes Revealed by Comparative Genomics.</title>
        <authorList>
            <consortium name="DOE Joint Genome Institute"/>
            <person name="Haitjema C.H."/>
            <person name="Gilmore S.P."/>
            <person name="Henske J.K."/>
            <person name="Solomon K.V."/>
            <person name="De Groot R."/>
            <person name="Kuo A."/>
            <person name="Mondo S.J."/>
            <person name="Salamov A.A."/>
            <person name="Labutti K."/>
            <person name="Zhao Z."/>
            <person name="Chiniquy J."/>
            <person name="Barry K."/>
            <person name="Brewer H.M."/>
            <person name="Purvine S.O."/>
            <person name="Wright A.T."/>
            <person name="Boxma B."/>
            <person name="Van Alen T."/>
            <person name="Hackstein J.H."/>
            <person name="Baker S.E."/>
            <person name="Grigoriev I.V."/>
            <person name="O'Malley M.A."/>
        </authorList>
    </citation>
    <scope>NUCLEOTIDE SEQUENCE [LARGE SCALE GENOMIC DNA]</scope>
    <source>
        <strain evidence="1 2">S4</strain>
    </source>
</reference>